<feature type="region of interest" description="Disordered" evidence="1">
    <location>
        <begin position="1022"/>
        <end position="1043"/>
    </location>
</feature>
<dbReference type="PANTHER" id="PTHR34536:SF6">
    <property type="entry name" value="DENTIN SIALOPHOSPHOPROTEIN-LIKE PROTEIN"/>
    <property type="match status" value="1"/>
</dbReference>
<keyword evidence="3" id="KW-1185">Reference proteome</keyword>
<feature type="compositionally biased region" description="Basic and acidic residues" evidence="1">
    <location>
        <begin position="1366"/>
        <end position="1381"/>
    </location>
</feature>
<feature type="compositionally biased region" description="Basic and acidic residues" evidence="1">
    <location>
        <begin position="325"/>
        <end position="334"/>
    </location>
</feature>
<dbReference type="Proteomes" id="UP001054252">
    <property type="component" value="Unassembled WGS sequence"/>
</dbReference>
<evidence type="ECO:0000313" key="2">
    <source>
        <dbReference type="EMBL" id="GKV31201.1"/>
    </source>
</evidence>
<feature type="compositionally biased region" description="Basic and acidic residues" evidence="1">
    <location>
        <begin position="1453"/>
        <end position="1468"/>
    </location>
</feature>
<feature type="compositionally biased region" description="Basic and acidic residues" evidence="1">
    <location>
        <begin position="290"/>
        <end position="300"/>
    </location>
</feature>
<proteinExistence type="predicted"/>
<organism evidence="2 3">
    <name type="scientific">Rubroshorea leprosula</name>
    <dbReference type="NCBI Taxonomy" id="152421"/>
    <lineage>
        <taxon>Eukaryota</taxon>
        <taxon>Viridiplantae</taxon>
        <taxon>Streptophyta</taxon>
        <taxon>Embryophyta</taxon>
        <taxon>Tracheophyta</taxon>
        <taxon>Spermatophyta</taxon>
        <taxon>Magnoliopsida</taxon>
        <taxon>eudicotyledons</taxon>
        <taxon>Gunneridae</taxon>
        <taxon>Pentapetalae</taxon>
        <taxon>rosids</taxon>
        <taxon>malvids</taxon>
        <taxon>Malvales</taxon>
        <taxon>Dipterocarpaceae</taxon>
        <taxon>Rubroshorea</taxon>
    </lineage>
</organism>
<feature type="compositionally biased region" description="Polar residues" evidence="1">
    <location>
        <begin position="1182"/>
        <end position="1191"/>
    </location>
</feature>
<feature type="compositionally biased region" description="Basic and acidic residues" evidence="1">
    <location>
        <begin position="308"/>
        <end position="317"/>
    </location>
</feature>
<feature type="region of interest" description="Disordered" evidence="1">
    <location>
        <begin position="178"/>
        <end position="351"/>
    </location>
</feature>
<feature type="region of interest" description="Disordered" evidence="1">
    <location>
        <begin position="916"/>
        <end position="986"/>
    </location>
</feature>
<name>A0AAV5L1U7_9ROSI</name>
<feature type="compositionally biased region" description="Polar residues" evidence="1">
    <location>
        <begin position="756"/>
        <end position="766"/>
    </location>
</feature>
<protein>
    <submittedName>
        <fullName evidence="2">Uncharacterized protein</fullName>
    </submittedName>
</protein>
<feature type="region of interest" description="Disordered" evidence="1">
    <location>
        <begin position="1365"/>
        <end position="1468"/>
    </location>
</feature>
<feature type="region of interest" description="Disordered" evidence="1">
    <location>
        <begin position="747"/>
        <end position="766"/>
    </location>
</feature>
<feature type="region of interest" description="Disordered" evidence="1">
    <location>
        <begin position="1169"/>
        <end position="1219"/>
    </location>
</feature>
<feature type="compositionally biased region" description="Basic and acidic residues" evidence="1">
    <location>
        <begin position="1115"/>
        <end position="1131"/>
    </location>
</feature>
<accession>A0AAV5L1U7</accession>
<feature type="compositionally biased region" description="Basic and acidic residues" evidence="1">
    <location>
        <begin position="1398"/>
        <end position="1424"/>
    </location>
</feature>
<feature type="region of interest" description="Disordered" evidence="1">
    <location>
        <begin position="704"/>
        <end position="738"/>
    </location>
</feature>
<feature type="region of interest" description="Disordered" evidence="1">
    <location>
        <begin position="825"/>
        <end position="858"/>
    </location>
</feature>
<feature type="region of interest" description="Disordered" evidence="1">
    <location>
        <begin position="1096"/>
        <end position="1150"/>
    </location>
</feature>
<feature type="region of interest" description="Disordered" evidence="1">
    <location>
        <begin position="17"/>
        <end position="55"/>
    </location>
</feature>
<feature type="compositionally biased region" description="Basic and acidic residues" evidence="1">
    <location>
        <begin position="934"/>
        <end position="950"/>
    </location>
</feature>
<gene>
    <name evidence="2" type="ORF">SLEP1_g39916</name>
</gene>
<feature type="compositionally biased region" description="Basic and acidic residues" evidence="1">
    <location>
        <begin position="1192"/>
        <end position="1202"/>
    </location>
</feature>
<dbReference type="PANTHER" id="PTHR34536">
    <property type="entry name" value="DENTIN SIALOPHOSPHOPROTEIN-LIKE PROTEIN"/>
    <property type="match status" value="1"/>
</dbReference>
<reference evidence="2 3" key="1">
    <citation type="journal article" date="2021" name="Commun. Biol.">
        <title>The genome of Shorea leprosula (Dipterocarpaceae) highlights the ecological relevance of drought in aseasonal tropical rainforests.</title>
        <authorList>
            <person name="Ng K.K.S."/>
            <person name="Kobayashi M.J."/>
            <person name="Fawcett J.A."/>
            <person name="Hatakeyama M."/>
            <person name="Paape T."/>
            <person name="Ng C.H."/>
            <person name="Ang C.C."/>
            <person name="Tnah L.H."/>
            <person name="Lee C.T."/>
            <person name="Nishiyama T."/>
            <person name="Sese J."/>
            <person name="O'Brien M.J."/>
            <person name="Copetti D."/>
            <person name="Mohd Noor M.I."/>
            <person name="Ong R.C."/>
            <person name="Putra M."/>
            <person name="Sireger I.Z."/>
            <person name="Indrioko S."/>
            <person name="Kosugi Y."/>
            <person name="Izuno A."/>
            <person name="Isagi Y."/>
            <person name="Lee S.L."/>
            <person name="Shimizu K.K."/>
        </authorList>
    </citation>
    <scope>NUCLEOTIDE SEQUENCE [LARGE SCALE GENOMIC DNA]</scope>
    <source>
        <strain evidence="2">214</strain>
    </source>
</reference>
<evidence type="ECO:0000256" key="1">
    <source>
        <dbReference type="SAM" id="MobiDB-lite"/>
    </source>
</evidence>
<sequence length="1468" mass="160747">MTSTAGLELDLSWKMVSKGNRSATRRTRKSVAKNSTGGMQLSDGNSRPAEDVTVSDSEKLGVAVLGQRFSDKIEHVPIKKRRFMFRSPSPPPSPPQTPSLRVEVSDQHKDIQSASGQSGFSNTTLKQQTMEIGTLTKSTTGVIDGKFSDVSSEKVGCMEDFSGIEMLAAAACNDGVDDYTDNNEKNPSIESKQARDESSSSFPLMPLEETTVLLETDSCPQKDSGNEIRMEDSSLLPPKDSGNEAKMEDSSLLPPKDSGNEAKMEDSSLLPPKDSGNEAKMEDSSLLPPKDSENEVKMEDSSLLSSKDSGHEVKMEDSYLLPAKDSGHEVKIEDSSLLPPQDSGNDDKRVDSSILDNSVAVLHKSPSDKKMGEVSICLPDDRSLWDLNLSMDAWERPCDNGCDDSKNNTVDNINVDKDAVLQNKDLQDKRTDSVDEVVSFEVDRDKCSPSNYGALPVGTDGLNEKEHELGGCSSLSGNNNGHLSLTANNAADSAKCVDDDDVNTSTHLVGMDQCSSPRQEADNITSVMLLKKITETPLSQGNVELGKIDCVYRAEVGKITCTKSIKVEESDVVSPYVPVLENAIKDVECQTVNEDGKTYRGDSGLHDDKISGEDMEICQQIGNIVPKAEPADGAQEVGICHSSLRFEGMLASGLSVIVADVKGQSTGASSSFDPKIVTSALPEPEKTLSLSESHPATSTAHGFIEACGNDENGPPSSVDKVDATDSSNQNHESAASAAASEFIVAPEAGGSDGNAHCNQNHESAASQDKAFIGGKESSFDLQAGYDSQFEDGELRESDVPCWDEIEQVDYDTEGEEERLCGLEAENNEEKLKSERGSSPGSDDIIEKTKNSGTQDGLGENAVTLNLTTVAVEAGDSKMDTIDFVDGSGIKEYHSALDGSKPSKRELLSGIEASPSCDALQTSRSDNCDDLNPLAEKDPAPENLSGRDRSTSHIRGRSPGGGPYISHSAGQSSPLYHGANPSLRSRPRSAIEGRGYAISADQALSEPADAARTENRISRQFMGSHSNGMYRPPMRRRSPGERDDSYSMHMRMATVRDTSPDRSRLRRYPQGVSKGIRDEYLRHIPDDTLEYFSCLPSSDSVQRSRSGNFDDSYTQSEREGGSEKFIGRDRPATTRMHGRNPGGGHFFNPSGGIRDEYIRHVADDGSEYFSRLPSSDALRRSRSGNFDDSYPQTEREGGSDKFIGRGRPVSRMRGRSPGGGHFFNPSAGYWDPKRQHSPNHHGAYRSACLRPKSAIEGRGYVVSTDQTLPEAAGVTARPDNRINRHFMSSTSNSGYRPLMRRRSPVERDDSYGMHMRMATVRDGSPDRSRFRRYSQGVGRGMRNDYLRHDPNEATEYITRLPHRLGRRERSISPEGHYVESYKKTQSRSRSRSPMGFLVQRDRNEGSRRHSRLPDFRSDARTDRVRLFPKRFPSDYGESFISPPQDRISPQRNSRVFEDRNSGLDHVRGR</sequence>
<comment type="caution">
    <text evidence="2">The sequence shown here is derived from an EMBL/GenBank/DDBJ whole genome shotgun (WGS) entry which is preliminary data.</text>
</comment>
<feature type="compositionally biased region" description="Polar residues" evidence="1">
    <location>
        <begin position="32"/>
        <end position="45"/>
    </location>
</feature>
<feature type="compositionally biased region" description="Polar residues" evidence="1">
    <location>
        <begin position="1096"/>
        <end position="1114"/>
    </location>
</feature>
<evidence type="ECO:0000313" key="3">
    <source>
        <dbReference type="Proteomes" id="UP001054252"/>
    </source>
</evidence>
<dbReference type="EMBL" id="BPVZ01000090">
    <property type="protein sequence ID" value="GKV31201.1"/>
    <property type="molecule type" value="Genomic_DNA"/>
</dbReference>